<protein>
    <submittedName>
        <fullName evidence="2">YibE/F family protein</fullName>
    </submittedName>
</protein>
<dbReference type="Pfam" id="PF07907">
    <property type="entry name" value="YibE_F"/>
    <property type="match status" value="1"/>
</dbReference>
<dbReference type="EMBL" id="JACRTJ010000016">
    <property type="protein sequence ID" value="MBC8599018.1"/>
    <property type="molecule type" value="Genomic_DNA"/>
</dbReference>
<evidence type="ECO:0000313" key="3">
    <source>
        <dbReference type="Proteomes" id="UP000647491"/>
    </source>
</evidence>
<sequence length="380" mass="40939">MGSVRKRQLAALAFVAVFGFILFLLGKTERTELYGTQGRSFEKARVLEVLEDNEQESGQYVGQQKVLLVLDSGSRKGETVEAVSSSSYLYGAHCRPGMRVIAAVNESGEELYVTVYSQDRSLVLYGIVALFLISVWAIGGRQGLNSAIGLIFTFLCIIFMFIPMIYRGASPIGASMLVAALTTVVTMYLIGGRSTKTAAAILATILGVMLSGSLAAAFGRLAGISGYNVSDIEQLEYVAQMTDIKVGELLYAGILISALGAIMDVAMSVSSAVHEVAARAPELGFKELFRSGIHVGRDMMGTMSNTLILAFTGTSINTLIFIYAYGYSLNQTINMYSIGIEIIQGISATLGVIFTVPVAAYINALLLKKRKKKHERHILS</sequence>
<keyword evidence="1" id="KW-0812">Transmembrane</keyword>
<keyword evidence="1" id="KW-0472">Membrane</keyword>
<comment type="caution">
    <text evidence="2">The sequence shown here is derived from an EMBL/GenBank/DDBJ whole genome shotgun (WGS) entry which is preliminary data.</text>
</comment>
<evidence type="ECO:0000313" key="2">
    <source>
        <dbReference type="EMBL" id="MBC8599018.1"/>
    </source>
</evidence>
<reference evidence="2 3" key="1">
    <citation type="submission" date="2020-08" db="EMBL/GenBank/DDBJ databases">
        <title>Genome public.</title>
        <authorList>
            <person name="Liu C."/>
            <person name="Sun Q."/>
        </authorList>
    </citation>
    <scope>NUCLEOTIDE SEQUENCE [LARGE SCALE GENOMIC DNA]</scope>
    <source>
        <strain evidence="2 3">BX10</strain>
    </source>
</reference>
<dbReference type="InterPro" id="IPR012507">
    <property type="entry name" value="YibE_F"/>
</dbReference>
<proteinExistence type="predicted"/>
<gene>
    <name evidence="2" type="ORF">H8708_07210</name>
</gene>
<dbReference type="PANTHER" id="PTHR41771:SF1">
    <property type="entry name" value="MEMBRANE PROTEIN"/>
    <property type="match status" value="1"/>
</dbReference>
<keyword evidence="1" id="KW-1133">Transmembrane helix</keyword>
<feature type="transmembrane region" description="Helical" evidence="1">
    <location>
        <begin position="172"/>
        <end position="191"/>
    </location>
</feature>
<feature type="transmembrane region" description="Helical" evidence="1">
    <location>
        <begin position="122"/>
        <end position="140"/>
    </location>
</feature>
<feature type="transmembrane region" description="Helical" evidence="1">
    <location>
        <begin position="307"/>
        <end position="326"/>
    </location>
</feature>
<organism evidence="2 3">
    <name type="scientific">Enterocloster hominis</name>
    <name type="common">ex Liu et al. 2021</name>
    <dbReference type="NCBI Taxonomy" id="2763663"/>
    <lineage>
        <taxon>Bacteria</taxon>
        <taxon>Bacillati</taxon>
        <taxon>Bacillota</taxon>
        <taxon>Clostridia</taxon>
        <taxon>Lachnospirales</taxon>
        <taxon>Lachnospiraceae</taxon>
        <taxon>Enterocloster</taxon>
    </lineage>
</organism>
<feature type="transmembrane region" description="Helical" evidence="1">
    <location>
        <begin position="198"/>
        <end position="218"/>
    </location>
</feature>
<dbReference type="RefSeq" id="WP_158358421.1">
    <property type="nucleotide sequence ID" value="NZ_JACRTJ010000016.1"/>
</dbReference>
<accession>A0ABR7NSC3</accession>
<dbReference type="PANTHER" id="PTHR41771">
    <property type="entry name" value="MEMBRANE PROTEIN-RELATED"/>
    <property type="match status" value="1"/>
</dbReference>
<evidence type="ECO:0000256" key="1">
    <source>
        <dbReference type="SAM" id="Phobius"/>
    </source>
</evidence>
<feature type="transmembrane region" description="Helical" evidence="1">
    <location>
        <begin position="346"/>
        <end position="367"/>
    </location>
</feature>
<keyword evidence="3" id="KW-1185">Reference proteome</keyword>
<name>A0ABR7NSC3_9FIRM</name>
<dbReference type="Proteomes" id="UP000647491">
    <property type="component" value="Unassembled WGS sequence"/>
</dbReference>
<feature type="transmembrane region" description="Helical" evidence="1">
    <location>
        <begin position="9"/>
        <end position="26"/>
    </location>
</feature>
<feature type="transmembrane region" description="Helical" evidence="1">
    <location>
        <begin position="147"/>
        <end position="166"/>
    </location>
</feature>
<feature type="transmembrane region" description="Helical" evidence="1">
    <location>
        <begin position="249"/>
        <end position="269"/>
    </location>
</feature>